<proteinExistence type="predicted"/>
<evidence type="ECO:0000313" key="1">
    <source>
        <dbReference type="EMBL" id="KAK1523329.1"/>
    </source>
</evidence>
<evidence type="ECO:0000313" key="2">
    <source>
        <dbReference type="Proteomes" id="UP001241169"/>
    </source>
</evidence>
<dbReference type="RefSeq" id="XP_060343167.1">
    <property type="nucleotide sequence ID" value="XM_060498433.1"/>
</dbReference>
<name>A0ABQ9S3D6_9PEZI</name>
<comment type="caution">
    <text evidence="1">The sequence shown here is derived from an EMBL/GenBank/DDBJ whole genome shotgun (WGS) entry which is preliminary data.</text>
</comment>
<sequence length="72" mass="7881">MSVTVVDANSMNVGLRREESLYLLRKAVGNGFGDVVAGASEWFGPRLTKWHAILILADKGLRVARKAIAVRE</sequence>
<organism evidence="1 2">
    <name type="scientific">Colletotrichum paranaense</name>
    <dbReference type="NCBI Taxonomy" id="1914294"/>
    <lineage>
        <taxon>Eukaryota</taxon>
        <taxon>Fungi</taxon>
        <taxon>Dikarya</taxon>
        <taxon>Ascomycota</taxon>
        <taxon>Pezizomycotina</taxon>
        <taxon>Sordariomycetes</taxon>
        <taxon>Hypocreomycetidae</taxon>
        <taxon>Glomerellales</taxon>
        <taxon>Glomerellaceae</taxon>
        <taxon>Colletotrichum</taxon>
        <taxon>Colletotrichum acutatum species complex</taxon>
    </lineage>
</organism>
<dbReference type="Proteomes" id="UP001241169">
    <property type="component" value="Unassembled WGS sequence"/>
</dbReference>
<gene>
    <name evidence="1" type="ORF">CPAR01_14182</name>
</gene>
<accession>A0ABQ9S3D6</accession>
<keyword evidence="2" id="KW-1185">Reference proteome</keyword>
<reference evidence="1 2" key="1">
    <citation type="submission" date="2016-10" db="EMBL/GenBank/DDBJ databases">
        <title>The genome sequence of Colletotrichum fioriniae PJ7.</title>
        <authorList>
            <person name="Baroncelli R."/>
        </authorList>
    </citation>
    <scope>NUCLEOTIDE SEQUENCE [LARGE SCALE GENOMIC DNA]</scope>
    <source>
        <strain evidence="1 2">IMI 384185</strain>
    </source>
</reference>
<protein>
    <submittedName>
        <fullName evidence="1">Uncharacterized protein</fullName>
    </submittedName>
</protein>
<dbReference type="EMBL" id="MOPA01000014">
    <property type="protein sequence ID" value="KAK1523329.1"/>
    <property type="molecule type" value="Genomic_DNA"/>
</dbReference>
<dbReference type="GeneID" id="85382332"/>